<evidence type="ECO:0000313" key="3">
    <source>
        <dbReference type="Proteomes" id="UP001295444"/>
    </source>
</evidence>
<evidence type="ECO:0000313" key="2">
    <source>
        <dbReference type="EMBL" id="CAH2274048.1"/>
    </source>
</evidence>
<proteinExistence type="predicted"/>
<dbReference type="Proteomes" id="UP001295444">
    <property type="component" value="Chromosome 03"/>
</dbReference>
<feature type="region of interest" description="Disordered" evidence="1">
    <location>
        <begin position="47"/>
        <end position="102"/>
    </location>
</feature>
<name>A0AAD1VXT8_PELCU</name>
<reference evidence="2" key="1">
    <citation type="submission" date="2022-03" db="EMBL/GenBank/DDBJ databases">
        <authorList>
            <person name="Alioto T."/>
            <person name="Alioto T."/>
            <person name="Gomez Garrido J."/>
        </authorList>
    </citation>
    <scope>NUCLEOTIDE SEQUENCE</scope>
</reference>
<protein>
    <submittedName>
        <fullName evidence="2">Uncharacterized protein</fullName>
    </submittedName>
</protein>
<accession>A0AAD1VXT8</accession>
<gene>
    <name evidence="2" type="ORF">PECUL_23A022527</name>
</gene>
<feature type="compositionally biased region" description="Basic and acidic residues" evidence="1">
    <location>
        <begin position="78"/>
        <end position="100"/>
    </location>
</feature>
<dbReference type="EMBL" id="OW240914">
    <property type="protein sequence ID" value="CAH2274048.1"/>
    <property type="molecule type" value="Genomic_DNA"/>
</dbReference>
<feature type="compositionally biased region" description="Basic and acidic residues" evidence="1">
    <location>
        <begin position="58"/>
        <end position="68"/>
    </location>
</feature>
<keyword evidence="3" id="KW-1185">Reference proteome</keyword>
<sequence>MTTLPHCACRPPTTTYRAPMEATYRCQPTTITTTYRCQPMTTYRTACREPPPPPYRTANHDLPRHLPLDHPTALPTCADHHLPASHDHPPPTAHQHDRLPRTTSHVTTTITAASHDHLPHCQP</sequence>
<organism evidence="2 3">
    <name type="scientific">Pelobates cultripes</name>
    <name type="common">Western spadefoot toad</name>
    <dbReference type="NCBI Taxonomy" id="61616"/>
    <lineage>
        <taxon>Eukaryota</taxon>
        <taxon>Metazoa</taxon>
        <taxon>Chordata</taxon>
        <taxon>Craniata</taxon>
        <taxon>Vertebrata</taxon>
        <taxon>Euteleostomi</taxon>
        <taxon>Amphibia</taxon>
        <taxon>Batrachia</taxon>
        <taxon>Anura</taxon>
        <taxon>Pelobatoidea</taxon>
        <taxon>Pelobatidae</taxon>
        <taxon>Pelobates</taxon>
    </lineage>
</organism>
<evidence type="ECO:0000256" key="1">
    <source>
        <dbReference type="SAM" id="MobiDB-lite"/>
    </source>
</evidence>
<dbReference type="AlphaFoldDB" id="A0AAD1VXT8"/>